<name>A0A5S3WMM8_9GAMM</name>
<proteinExistence type="predicted"/>
<reference evidence="2 3" key="1">
    <citation type="submission" date="2018-01" db="EMBL/GenBank/DDBJ databases">
        <authorList>
            <person name="Paulsen S."/>
            <person name="Gram L.K."/>
        </authorList>
    </citation>
    <scope>NUCLEOTIDE SEQUENCE [LARGE SCALE GENOMIC DNA]</scope>
    <source>
        <strain evidence="2 3">S2676</strain>
    </source>
</reference>
<dbReference type="EMBL" id="PNCI01000024">
    <property type="protein sequence ID" value="TMP28492.1"/>
    <property type="molecule type" value="Genomic_DNA"/>
</dbReference>
<evidence type="ECO:0000313" key="2">
    <source>
        <dbReference type="EMBL" id="TMP28492.1"/>
    </source>
</evidence>
<accession>A0A5S3WMM8</accession>
<gene>
    <name evidence="2" type="ORF">CWB99_11300</name>
</gene>
<sequence>MNKLTFILFLIPLSLFANDTEHLRLIDGQWQCYQEFVEEGMATKIDSRYSYRSADLTYTTDYVAKYIYQEDIPLGSISVTDQGTFTYSASKMRYKSKHLSLEVLTDPVGVLQNSEEDLLKEMKQEIAQDNTEYLTTFINHLVWETQDPTDGTTTHCVRINELESKGTSSP</sequence>
<comment type="caution">
    <text evidence="2">The sequence shown here is derived from an EMBL/GenBank/DDBJ whole genome shotgun (WGS) entry which is preliminary data.</text>
</comment>
<dbReference type="Proteomes" id="UP000310249">
    <property type="component" value="Unassembled WGS sequence"/>
</dbReference>
<protein>
    <submittedName>
        <fullName evidence="2">Uncharacterized protein</fullName>
    </submittedName>
</protein>
<dbReference type="AlphaFoldDB" id="A0A5S3WMM8"/>
<reference evidence="3" key="2">
    <citation type="submission" date="2019-06" db="EMBL/GenBank/DDBJ databases">
        <title>Co-occurence of chitin degradation, pigmentation and bioactivity in marine Pseudoalteromonas.</title>
        <authorList>
            <person name="Sonnenschein E.C."/>
            <person name="Bech P.K."/>
        </authorList>
    </citation>
    <scope>NUCLEOTIDE SEQUENCE [LARGE SCALE GENOMIC DNA]</scope>
    <source>
        <strain evidence="3">S2676</strain>
    </source>
</reference>
<feature type="chain" id="PRO_5024463936" evidence="1">
    <location>
        <begin position="18"/>
        <end position="170"/>
    </location>
</feature>
<feature type="signal peptide" evidence="1">
    <location>
        <begin position="1"/>
        <end position="17"/>
    </location>
</feature>
<dbReference type="RefSeq" id="WP_138552344.1">
    <property type="nucleotide sequence ID" value="NZ_PNCH01000036.1"/>
</dbReference>
<organism evidence="2 3">
    <name type="scientific">Pseudoalteromonas rubra</name>
    <dbReference type="NCBI Taxonomy" id="43658"/>
    <lineage>
        <taxon>Bacteria</taxon>
        <taxon>Pseudomonadati</taxon>
        <taxon>Pseudomonadota</taxon>
        <taxon>Gammaproteobacteria</taxon>
        <taxon>Alteromonadales</taxon>
        <taxon>Pseudoalteromonadaceae</taxon>
        <taxon>Pseudoalteromonas</taxon>
    </lineage>
</organism>
<keyword evidence="1" id="KW-0732">Signal</keyword>
<evidence type="ECO:0000256" key="1">
    <source>
        <dbReference type="SAM" id="SignalP"/>
    </source>
</evidence>
<evidence type="ECO:0000313" key="3">
    <source>
        <dbReference type="Proteomes" id="UP000310249"/>
    </source>
</evidence>